<feature type="chain" id="PRO_5017449824" evidence="9">
    <location>
        <begin position="34"/>
        <end position="1120"/>
    </location>
</feature>
<dbReference type="CDD" id="cd07474">
    <property type="entry name" value="Peptidases_S8_subtilisin_Vpr-like"/>
    <property type="match status" value="1"/>
</dbReference>
<accession>A0A387BGK5</accession>
<keyword evidence="5 7" id="KW-0720">Serine protease</keyword>
<evidence type="ECO:0000256" key="3">
    <source>
        <dbReference type="ARBA" id="ARBA00022670"/>
    </source>
</evidence>
<organism evidence="12 13">
    <name type="scientific">Gryllotalpicola protaetiae</name>
    <dbReference type="NCBI Taxonomy" id="2419771"/>
    <lineage>
        <taxon>Bacteria</taxon>
        <taxon>Bacillati</taxon>
        <taxon>Actinomycetota</taxon>
        <taxon>Actinomycetes</taxon>
        <taxon>Micrococcales</taxon>
        <taxon>Microbacteriaceae</taxon>
        <taxon>Gryllotalpicola</taxon>
    </lineage>
</organism>
<dbReference type="PRINTS" id="PR00723">
    <property type="entry name" value="SUBTILISIN"/>
</dbReference>
<evidence type="ECO:0000256" key="9">
    <source>
        <dbReference type="SAM" id="SignalP"/>
    </source>
</evidence>
<evidence type="ECO:0000313" key="12">
    <source>
        <dbReference type="EMBL" id="AYG03053.1"/>
    </source>
</evidence>
<dbReference type="InterPro" id="IPR022398">
    <property type="entry name" value="Peptidase_S8_His-AS"/>
</dbReference>
<comment type="similarity">
    <text evidence="1 7">Belongs to the peptidase S8 family.</text>
</comment>
<dbReference type="InterPro" id="IPR034213">
    <property type="entry name" value="S8_Vpr-like"/>
</dbReference>
<dbReference type="PROSITE" id="PS51892">
    <property type="entry name" value="SUBTILASE"/>
    <property type="match status" value="1"/>
</dbReference>
<dbReference type="GO" id="GO:0004252">
    <property type="term" value="F:serine-type endopeptidase activity"/>
    <property type="evidence" value="ECO:0007669"/>
    <property type="project" value="UniProtKB-UniRule"/>
</dbReference>
<dbReference type="PROSITE" id="PS00137">
    <property type="entry name" value="SUBTILASE_HIS"/>
    <property type="match status" value="1"/>
</dbReference>
<dbReference type="Pfam" id="PF00082">
    <property type="entry name" value="Peptidase_S8"/>
    <property type="match status" value="1"/>
</dbReference>
<keyword evidence="2" id="KW-0134">Cell wall</keyword>
<dbReference type="InterPro" id="IPR003137">
    <property type="entry name" value="PA_domain"/>
</dbReference>
<feature type="active site" description="Charge relay system" evidence="6 7">
    <location>
        <position position="264"/>
    </location>
</feature>
<feature type="domain" description="PA" evidence="11">
    <location>
        <begin position="445"/>
        <end position="537"/>
    </location>
</feature>
<evidence type="ECO:0000256" key="5">
    <source>
        <dbReference type="ARBA" id="ARBA00022825"/>
    </source>
</evidence>
<gene>
    <name evidence="12" type="ORF">D7I44_05605</name>
</gene>
<evidence type="ECO:0000256" key="8">
    <source>
        <dbReference type="SAM" id="MobiDB-lite"/>
    </source>
</evidence>
<sequence length="1120" mass="112384">MNPRSARRWKTLTTAVAATAVAVSLGMSAPGLAATDAAPTSTGATGAAPSIDPGSAAAKLKLAPELQQTPAAATSTVFVQLAGTGAVDAGSASAAKTRRSDVSKSANVAFAAAKAKDAKATQLYTVSNAVPGFALTGDAAALDAVAARSDVVKITPLTPQTLENASTAQLTKAVGEWQAGNLGKSVKVGIIDTGTDYTHADFGGAGTVAAYGAAKAADSGPWTPTAKVVGGYDFVGDDYDADPQDPSYQPVPHPDTNPLDCNSHGTHVAGIIGGYGVNADGSTFTGDYGALTSDDLYAMKVGPGMAPLASIYSLKVFGCTGSTNVVIPALDWALDPNGDGDFSDHLDIVNLSLGSDYVPTDDPEDTVVDTLAAHGVLPVIAMGNAGDLTNVGGSPGNAVRSVAVASTVDAYQLRDGITVNAPADVAGIADGQFSGAYPWIGSSPVTAPVVASPADDADGCAAYGAADAAAIAGKIVWQYWDDNDSTRACGSAARGANAAAAGAVGAIFTSSLDVFAAGITGDPTIPIIQLPKAQTDRLQPAVDAGTLNVTFDPALQTSVKSVDPAITDTLSSFSSRGTDGSIGVVKPDIAAPGDTIASAGMGSGSGVLVDSGTSMATPNVAGIAALVKLAHPTWTTEQLKADLMNTAGHDVYAGDGQTGPIYGPNRVGAGRVDAQSAVSNDLLVYDKDVPGAVSASFGVITASIAGGPITQKRTLVVQNTGKAVKTVSLSYQAITAEPGVAYRVSPSRLTVGPGRSATATVIVTVTPSALRKTIDPTENPLSGVGVPRSFISDASGRVLIAQPGQTTLRVPVYAAAKPTSATATKVVTTGHGDAASSSLAIAGRGVDQGSGASRFASLASVLTLGATSPKETTCAATQTSGCIGVPSDAVADLRYVGAGSAGGWLYFGVSSWGQGSTIGEVTQPVVDIDTTGDGTPDFEVFATNLTASDVPVAVLIDLHTGAQVDIEPINTEFGDVDTNTFDSDTLLLPVVPAAIGLTPGTTSFPITYQVSTYAYDVPGVVDASPAITYDVADPAIAVGSVLYYDNAGTTVPFQLGSDATATTKALVLHLQGAPGQRAEVVSLSGKHKPTPPGKKHGHGSLSQHRWKWGHPWFGGGHPRG</sequence>
<keyword evidence="13" id="KW-1185">Reference proteome</keyword>
<keyword evidence="3 7" id="KW-0645">Protease</keyword>
<feature type="active site" description="Charge relay system" evidence="6 7">
    <location>
        <position position="614"/>
    </location>
</feature>
<evidence type="ECO:0000259" key="10">
    <source>
        <dbReference type="Pfam" id="PF00082"/>
    </source>
</evidence>
<feature type="active site" description="Charge relay system" evidence="6 7">
    <location>
        <position position="192"/>
    </location>
</feature>
<keyword evidence="4 7" id="KW-0378">Hydrolase</keyword>
<dbReference type="PANTHER" id="PTHR43806">
    <property type="entry name" value="PEPTIDASE S8"/>
    <property type="match status" value="1"/>
</dbReference>
<dbReference type="OrthoDB" id="9813435at2"/>
<keyword evidence="9" id="KW-0732">Signal</keyword>
<evidence type="ECO:0000259" key="11">
    <source>
        <dbReference type="Pfam" id="PF02225"/>
    </source>
</evidence>
<dbReference type="PANTHER" id="PTHR43806:SF11">
    <property type="entry name" value="CEREVISIN-RELATED"/>
    <property type="match status" value="1"/>
</dbReference>
<evidence type="ECO:0000256" key="4">
    <source>
        <dbReference type="ARBA" id="ARBA00022801"/>
    </source>
</evidence>
<evidence type="ECO:0000256" key="7">
    <source>
        <dbReference type="PROSITE-ProRule" id="PRU01240"/>
    </source>
</evidence>
<dbReference type="InterPro" id="IPR023828">
    <property type="entry name" value="Peptidase_S8_Ser-AS"/>
</dbReference>
<dbReference type="GO" id="GO:0006508">
    <property type="term" value="P:proteolysis"/>
    <property type="evidence" value="ECO:0007669"/>
    <property type="project" value="UniProtKB-KW"/>
</dbReference>
<feature type="region of interest" description="Disordered" evidence="8">
    <location>
        <begin position="1083"/>
        <end position="1103"/>
    </location>
</feature>
<reference evidence="12 13" key="1">
    <citation type="submission" date="2018-09" db="EMBL/GenBank/DDBJ databases">
        <title>Genome sequencing of strain 2DFW10M-5.</title>
        <authorList>
            <person name="Heo J."/>
            <person name="Kim S.-J."/>
            <person name="Kwon S.-W."/>
        </authorList>
    </citation>
    <scope>NUCLEOTIDE SEQUENCE [LARGE SCALE GENOMIC DNA]</scope>
    <source>
        <strain evidence="12 13">2DFW10M-5</strain>
    </source>
</reference>
<dbReference type="KEGG" id="gry:D7I44_05605"/>
<name>A0A387BGK5_9MICO</name>
<dbReference type="InterPro" id="IPR050131">
    <property type="entry name" value="Peptidase_S8_subtilisin-like"/>
</dbReference>
<dbReference type="Proteomes" id="UP000275069">
    <property type="component" value="Chromosome"/>
</dbReference>
<dbReference type="InterPro" id="IPR000209">
    <property type="entry name" value="Peptidase_S8/S53_dom"/>
</dbReference>
<dbReference type="InterPro" id="IPR036852">
    <property type="entry name" value="Peptidase_S8/S53_dom_sf"/>
</dbReference>
<feature type="compositionally biased region" description="Basic residues" evidence="8">
    <location>
        <begin position="1085"/>
        <end position="1103"/>
    </location>
</feature>
<evidence type="ECO:0000313" key="13">
    <source>
        <dbReference type="Proteomes" id="UP000275069"/>
    </source>
</evidence>
<proteinExistence type="inferred from homology"/>
<dbReference type="SUPFAM" id="SSF52743">
    <property type="entry name" value="Subtilisin-like"/>
    <property type="match status" value="1"/>
</dbReference>
<dbReference type="PROSITE" id="PS00138">
    <property type="entry name" value="SUBTILASE_SER"/>
    <property type="match status" value="1"/>
</dbReference>
<dbReference type="Gene3D" id="3.40.50.200">
    <property type="entry name" value="Peptidase S8/S53 domain"/>
    <property type="match status" value="2"/>
</dbReference>
<dbReference type="EMBL" id="CP032624">
    <property type="protein sequence ID" value="AYG03053.1"/>
    <property type="molecule type" value="Genomic_DNA"/>
</dbReference>
<dbReference type="AlphaFoldDB" id="A0A387BGK5"/>
<evidence type="ECO:0000256" key="1">
    <source>
        <dbReference type="ARBA" id="ARBA00011073"/>
    </source>
</evidence>
<protein>
    <submittedName>
        <fullName evidence="12">Peptidase S8</fullName>
    </submittedName>
</protein>
<feature type="signal peptide" evidence="9">
    <location>
        <begin position="1"/>
        <end position="33"/>
    </location>
</feature>
<dbReference type="Pfam" id="PF02225">
    <property type="entry name" value="PA"/>
    <property type="match status" value="1"/>
</dbReference>
<dbReference type="InterPro" id="IPR015500">
    <property type="entry name" value="Peptidase_S8_subtilisin-rel"/>
</dbReference>
<keyword evidence="2" id="KW-0964">Secreted</keyword>
<evidence type="ECO:0000256" key="6">
    <source>
        <dbReference type="PIRSR" id="PIRSR615500-1"/>
    </source>
</evidence>
<feature type="domain" description="Peptidase S8/S53" evidence="10">
    <location>
        <begin position="183"/>
        <end position="654"/>
    </location>
</feature>
<evidence type="ECO:0000256" key="2">
    <source>
        <dbReference type="ARBA" id="ARBA00022512"/>
    </source>
</evidence>